<evidence type="ECO:0000256" key="1">
    <source>
        <dbReference type="SAM" id="MobiDB-lite"/>
    </source>
</evidence>
<proteinExistence type="predicted"/>
<sequence>MGFVLDEIGGGRVPAGLDVRLHADPGEHERDARPLAEGEPVAEVGDREQHGEEFAGDGDGDEAEGPEALDGVEYETLAEGAAGPEHDHVEQHGRVRPAERQRRGHLAGGRPRGVVEGEVRGGEGARERVHPEHHLRPRHLVHVEDVVLGRAGHAVDEQVHRQQGQAVQAVLARADLGRVLDRLQQREGGHPGGDEGDRDVLVQRERLAVQHDVHQHDREQLAGLAEDHRRVVDVAQRRVPERRGYALEEGDLAVVPQEAPAAPGSERRPGRPARAGRPLPGQPQVRRRHGRGDRGLDGVHRHEEPEALLVFAVRRGRHALLQHAPRQETGVDARHAGEELERRRLGPRACQCRGRRRRRSCSGPETL</sequence>
<dbReference type="AlphaFoldDB" id="A0A8H8DIZ7"/>
<protein>
    <submittedName>
        <fullName evidence="2">Uncharacterized protein</fullName>
    </submittedName>
</protein>
<name>A0A8H8DIZ7_9FUNG</name>
<feature type="compositionally biased region" description="Basic and acidic residues" evidence="1">
    <location>
        <begin position="44"/>
        <end position="53"/>
    </location>
</feature>
<feature type="region of interest" description="Disordered" evidence="1">
    <location>
        <begin position="1"/>
        <end position="126"/>
    </location>
</feature>
<accession>A0A8H8DIZ7</accession>
<reference evidence="2 3" key="1">
    <citation type="journal article" name="Sci. Rep.">
        <title>Genome-scale phylogenetic analyses confirm Olpidium as the closest living zoosporic fungus to the non-flagellated, terrestrial fungi.</title>
        <authorList>
            <person name="Chang Y."/>
            <person name="Rochon D."/>
            <person name="Sekimoto S."/>
            <person name="Wang Y."/>
            <person name="Chovatia M."/>
            <person name="Sandor L."/>
            <person name="Salamov A."/>
            <person name="Grigoriev I.V."/>
            <person name="Stajich J.E."/>
            <person name="Spatafora J.W."/>
        </authorList>
    </citation>
    <scope>NUCLEOTIDE SEQUENCE [LARGE SCALE GENOMIC DNA]</scope>
    <source>
        <strain evidence="2">S191</strain>
    </source>
</reference>
<evidence type="ECO:0000313" key="2">
    <source>
        <dbReference type="EMBL" id="KAG5460359.1"/>
    </source>
</evidence>
<comment type="caution">
    <text evidence="2">The sequence shown here is derived from an EMBL/GenBank/DDBJ whole genome shotgun (WGS) entry which is preliminary data.</text>
</comment>
<feature type="compositionally biased region" description="Basic and acidic residues" evidence="1">
    <location>
        <begin position="292"/>
        <end position="301"/>
    </location>
</feature>
<feature type="compositionally biased region" description="Acidic residues" evidence="1">
    <location>
        <begin position="54"/>
        <end position="73"/>
    </location>
</feature>
<feature type="compositionally biased region" description="Low complexity" evidence="1">
    <location>
        <begin position="272"/>
        <end position="283"/>
    </location>
</feature>
<keyword evidence="3" id="KW-1185">Reference proteome</keyword>
<gene>
    <name evidence="2" type="ORF">BJ554DRAFT_7602</name>
</gene>
<dbReference type="Proteomes" id="UP000673691">
    <property type="component" value="Unassembled WGS sequence"/>
</dbReference>
<feature type="compositionally biased region" description="Basic and acidic residues" evidence="1">
    <location>
        <begin position="19"/>
        <end position="36"/>
    </location>
</feature>
<feature type="region of interest" description="Disordered" evidence="1">
    <location>
        <begin position="250"/>
        <end position="301"/>
    </location>
</feature>
<feature type="compositionally biased region" description="Basic and acidic residues" evidence="1">
    <location>
        <begin position="84"/>
        <end position="101"/>
    </location>
</feature>
<evidence type="ECO:0000313" key="3">
    <source>
        <dbReference type="Proteomes" id="UP000673691"/>
    </source>
</evidence>
<feature type="compositionally biased region" description="Basic and acidic residues" evidence="1">
    <location>
        <begin position="113"/>
        <end position="126"/>
    </location>
</feature>
<organism evidence="2 3">
    <name type="scientific">Olpidium bornovanus</name>
    <dbReference type="NCBI Taxonomy" id="278681"/>
    <lineage>
        <taxon>Eukaryota</taxon>
        <taxon>Fungi</taxon>
        <taxon>Fungi incertae sedis</taxon>
        <taxon>Olpidiomycota</taxon>
        <taxon>Olpidiomycotina</taxon>
        <taxon>Olpidiomycetes</taxon>
        <taxon>Olpidiales</taxon>
        <taxon>Olpidiaceae</taxon>
        <taxon>Olpidium</taxon>
    </lineage>
</organism>
<dbReference type="EMBL" id="JAEFCI010005335">
    <property type="protein sequence ID" value="KAG5460359.1"/>
    <property type="molecule type" value="Genomic_DNA"/>
</dbReference>